<reference evidence="4 6" key="3">
    <citation type="journal article" date="2021" name="BMC Genomics">
        <title>Genome-resolved metagenome and metatranscriptome analyses of thermophilic composting reveal key bacterial players and their metabolic interactions.</title>
        <authorList>
            <person name="Braga L.P.P."/>
            <person name="Pereira R.V."/>
            <person name="Martins L.F."/>
            <person name="Moura L.M.S."/>
            <person name="Sanchez F.B."/>
            <person name="Patane J.S.L."/>
            <person name="da Silva A.M."/>
            <person name="Setubal J.C."/>
        </authorList>
    </citation>
    <scope>NUCLEOTIDE SEQUENCE [LARGE SCALE GENOMIC DNA]</scope>
    <source>
        <strain evidence="4">ZC4RG45</strain>
    </source>
</reference>
<feature type="chain" id="PRO_5015924592" evidence="1">
    <location>
        <begin position="25"/>
        <end position="429"/>
    </location>
</feature>
<dbReference type="PANTHER" id="PTHR42915">
    <property type="entry name" value="HYPOTHETICAL 460 KDA PROTEIN IN FEUA-SIGW INTERGENIC REGION [PRECURSOR]"/>
    <property type="match status" value="1"/>
</dbReference>
<evidence type="ECO:0000313" key="4">
    <source>
        <dbReference type="EMBL" id="MFO7193463.1"/>
    </source>
</evidence>
<evidence type="ECO:0000256" key="1">
    <source>
        <dbReference type="SAM" id="SignalP"/>
    </source>
</evidence>
<dbReference type="AlphaFoldDB" id="A0A2W4J7M9"/>
<evidence type="ECO:0000313" key="6">
    <source>
        <dbReference type="Proteomes" id="UP000249324"/>
    </source>
</evidence>
<dbReference type="Proteomes" id="UP000249324">
    <property type="component" value="Unassembled WGS sequence"/>
</dbReference>
<dbReference type="PIRSF" id="PIRSF016719">
    <property type="entry name" value="UCP016719"/>
    <property type="match status" value="1"/>
</dbReference>
<dbReference type="Gene3D" id="3.40.50.12170">
    <property type="entry name" value="Uncharacterised protein PF07075, DUF1343"/>
    <property type="match status" value="1"/>
</dbReference>
<accession>A0A2W4J7M9</accession>
<dbReference type="GO" id="GO:0033922">
    <property type="term" value="F:peptidoglycan beta-N-acetylmuramidase activity"/>
    <property type="evidence" value="ECO:0007669"/>
    <property type="project" value="InterPro"/>
</dbReference>
<dbReference type="EMBL" id="QGUI02000217">
    <property type="protein sequence ID" value="MFO7193463.1"/>
    <property type="molecule type" value="Genomic_DNA"/>
</dbReference>
<dbReference type="InterPro" id="IPR048502">
    <property type="entry name" value="NamZ_N"/>
</dbReference>
<gene>
    <name evidence="4" type="ORF">DIU77_014580</name>
    <name evidence="5" type="ORF">DIU77_13260</name>
</gene>
<dbReference type="InterPro" id="IPR006311">
    <property type="entry name" value="TAT_signal"/>
</dbReference>
<reference evidence="4" key="1">
    <citation type="submission" date="2018-05" db="EMBL/GenBank/DDBJ databases">
        <authorList>
            <person name="Moura L."/>
            <person name="Setubal J.C."/>
        </authorList>
    </citation>
    <scope>NUCLEOTIDE SEQUENCE</scope>
    <source>
        <strain evidence="4">ZC4RG45</strain>
    </source>
</reference>
<feature type="signal peptide" evidence="1">
    <location>
        <begin position="1"/>
        <end position="24"/>
    </location>
</feature>
<comment type="caution">
    <text evidence="5">The sequence shown here is derived from an EMBL/GenBank/DDBJ whole genome shotgun (WGS) entry which is preliminary data.</text>
</comment>
<reference evidence="5" key="2">
    <citation type="submission" date="2018-05" db="EMBL/GenBank/DDBJ databases">
        <authorList>
            <person name="Lanie J.A."/>
            <person name="Ng W.-L."/>
            <person name="Kazmierczak K.M."/>
            <person name="Andrzejewski T.M."/>
            <person name="Davidsen T.M."/>
            <person name="Wayne K.J."/>
            <person name="Tettelin H."/>
            <person name="Glass J.I."/>
            <person name="Rusch D."/>
            <person name="Podicherti R."/>
            <person name="Tsui H.-C.T."/>
            <person name="Winkler M.E."/>
        </authorList>
    </citation>
    <scope>NUCLEOTIDE SEQUENCE</scope>
    <source>
        <strain evidence="5">ZC4RG45</strain>
    </source>
</reference>
<name>A0A2W4J7M9_9PSEU</name>
<evidence type="ECO:0000259" key="3">
    <source>
        <dbReference type="Pfam" id="PF20732"/>
    </source>
</evidence>
<keyword evidence="1" id="KW-0732">Signal</keyword>
<feature type="domain" description="Peptidoglycan beta-N-acetylmuramidase NamZ C-terminal" evidence="3">
    <location>
        <begin position="272"/>
        <end position="427"/>
    </location>
</feature>
<sequence>MRRRSFLAGAAGAAATPLVTSASAATAAPAGPPGRPQHRVLPGADVLAAEDWADLRGQKVGVITNPTGVTGTLTSIVDQMHDSGSIDVVAVFGPEHGFRGTGQAGDGEGDHVDPRTGIMVYDAYGASAAKFTELYRKSGVETVVFDIQDVGARFYTYIWLMYEAMAGAVGSDIRFVVLDRPNPIGGDVRGPMLREGFQSGVGKQPILQQHGMTVGELARFFDAELLPDTAGGRLGRLDVVRVRGWRRSMRYADTGLPWILPSPNMPTPDTALLYPGTCLFEATNLSEGRGTTRPFELIGAPYADYRWAHELDRLGLPGVRFREAYFAPTFSKYAGEVCAGVQVHIVDPRRVEAIAVATHMIVTAKRLYDAFDWRAGDTPHGRWIDLLTGSDRFRTMVDGGATAEEIIAAWRDEQAEFDRRRRPYLLYRG</sequence>
<dbReference type="STRING" id="1111738.GCA_000427905_00289"/>
<dbReference type="InterPro" id="IPR048503">
    <property type="entry name" value="NamZ_C"/>
</dbReference>
<evidence type="ECO:0000313" key="5">
    <source>
        <dbReference type="EMBL" id="PZM94914.1"/>
    </source>
</evidence>
<proteinExistence type="predicted"/>
<evidence type="ECO:0000259" key="2">
    <source>
        <dbReference type="Pfam" id="PF07075"/>
    </source>
</evidence>
<dbReference type="PANTHER" id="PTHR42915:SF1">
    <property type="entry name" value="PEPTIDOGLYCAN BETA-N-ACETYLMURAMIDASE NAMZ"/>
    <property type="match status" value="1"/>
</dbReference>
<dbReference type="InterPro" id="IPR008302">
    <property type="entry name" value="NamZ"/>
</dbReference>
<dbReference type="Pfam" id="PF20732">
    <property type="entry name" value="NamZ_C"/>
    <property type="match status" value="1"/>
</dbReference>
<dbReference type="EMBL" id="QGUI01000530">
    <property type="protein sequence ID" value="PZM94914.1"/>
    <property type="molecule type" value="Genomic_DNA"/>
</dbReference>
<protein>
    <submittedName>
        <fullName evidence="5">DUF1343 domain-containing protein</fullName>
    </submittedName>
</protein>
<organism evidence="5">
    <name type="scientific">Thermocrispum agreste</name>
    <dbReference type="NCBI Taxonomy" id="37925"/>
    <lineage>
        <taxon>Bacteria</taxon>
        <taxon>Bacillati</taxon>
        <taxon>Actinomycetota</taxon>
        <taxon>Actinomycetes</taxon>
        <taxon>Pseudonocardiales</taxon>
        <taxon>Pseudonocardiaceae</taxon>
        <taxon>Thermocrispum</taxon>
    </lineage>
</organism>
<dbReference type="Pfam" id="PF07075">
    <property type="entry name" value="NamZ_N"/>
    <property type="match status" value="1"/>
</dbReference>
<reference evidence="4" key="4">
    <citation type="submission" date="2023-08" db="EMBL/GenBank/DDBJ databases">
        <authorList>
            <person name="Guima S.E.S."/>
            <person name="Martins L.F."/>
            <person name="Silva A.M."/>
            <person name="Setubal J.C."/>
        </authorList>
    </citation>
    <scope>NUCLEOTIDE SEQUENCE</scope>
    <source>
        <strain evidence="4">ZC4RG45</strain>
    </source>
</reference>
<dbReference type="PROSITE" id="PS51318">
    <property type="entry name" value="TAT"/>
    <property type="match status" value="1"/>
</dbReference>
<feature type="domain" description="Peptidoglycan beta-N-acetylmuramidase NamZ N-terminal" evidence="2">
    <location>
        <begin position="60"/>
        <end position="268"/>
    </location>
</feature>
<dbReference type="Gene3D" id="3.90.1150.140">
    <property type="match status" value="1"/>
</dbReference>